<gene>
    <name evidence="1" type="ORF">E4U13_001649</name>
</gene>
<accession>A0A9P7TV18</accession>
<organism evidence="1 2">
    <name type="scientific">Claviceps humidiphila</name>
    <dbReference type="NCBI Taxonomy" id="1294629"/>
    <lineage>
        <taxon>Eukaryota</taxon>
        <taxon>Fungi</taxon>
        <taxon>Dikarya</taxon>
        <taxon>Ascomycota</taxon>
        <taxon>Pezizomycotina</taxon>
        <taxon>Sordariomycetes</taxon>
        <taxon>Hypocreomycetidae</taxon>
        <taxon>Hypocreales</taxon>
        <taxon>Clavicipitaceae</taxon>
        <taxon>Claviceps</taxon>
    </lineage>
</organism>
<dbReference type="AlphaFoldDB" id="A0A9P7TV18"/>
<dbReference type="EMBL" id="SRQM01000167">
    <property type="protein sequence ID" value="KAG6116751.1"/>
    <property type="molecule type" value="Genomic_DNA"/>
</dbReference>
<reference evidence="1 2" key="1">
    <citation type="journal article" date="2020" name="bioRxiv">
        <title>Whole genome comparisons of ergot fungi reveals the divergence and evolution of species within the genus Claviceps are the result of varying mechanisms driving genome evolution and host range expansion.</title>
        <authorList>
            <person name="Wyka S.A."/>
            <person name="Mondo S.J."/>
            <person name="Liu M."/>
            <person name="Dettman J."/>
            <person name="Nalam V."/>
            <person name="Broders K.D."/>
        </authorList>
    </citation>
    <scope>NUCLEOTIDE SEQUENCE [LARGE SCALE GENOMIC DNA]</scope>
    <source>
        <strain evidence="1 2">LM576</strain>
    </source>
</reference>
<keyword evidence="2" id="KW-1185">Reference proteome</keyword>
<evidence type="ECO:0000313" key="2">
    <source>
        <dbReference type="Proteomes" id="UP000732380"/>
    </source>
</evidence>
<name>A0A9P7TV18_9HYPO</name>
<sequence>MVESKARCGTAEQMPKKRHLEKLLSEILPPLNSLKTPLTLNKVASPTIRNSVFSSELGTFLLAVTTQPLLPHCVSLPLLH</sequence>
<proteinExistence type="predicted"/>
<evidence type="ECO:0000313" key="1">
    <source>
        <dbReference type="EMBL" id="KAG6116751.1"/>
    </source>
</evidence>
<protein>
    <submittedName>
        <fullName evidence="1">Uncharacterized protein</fullName>
    </submittedName>
</protein>
<comment type="caution">
    <text evidence="1">The sequence shown here is derived from an EMBL/GenBank/DDBJ whole genome shotgun (WGS) entry which is preliminary data.</text>
</comment>
<dbReference type="Proteomes" id="UP000732380">
    <property type="component" value="Unassembled WGS sequence"/>
</dbReference>